<evidence type="ECO:0000313" key="2">
    <source>
        <dbReference type="EMBL" id="MFB9134472.1"/>
    </source>
</evidence>
<dbReference type="EMBL" id="JBHMEP010000001">
    <property type="protein sequence ID" value="MFB9134472.1"/>
    <property type="molecule type" value="Genomic_DNA"/>
</dbReference>
<sequence length="207" mass="22888">MKLNTKEQAIIPIAAFTASGDLTKLKASINQGLNLGLSIIEIREVLQQMYAYAGFPRSLNGLGTLLETVTERKVQGLIDDLGIEASPFPEGRTSFELGSENQTQLVGRPVTGDLFEFSPEIDRYLKAHLFGDIFQRDILSWKVRELATIAALANIHGVNSQLRSHYLISMNNGVTSEQLKEFIQILQKECGETIALNAKRVLEEALA</sequence>
<dbReference type="InterPro" id="IPR003779">
    <property type="entry name" value="CMD-like"/>
</dbReference>
<feature type="domain" description="Carboxymuconolactone decarboxylase-like" evidence="1">
    <location>
        <begin position="2"/>
        <end position="62"/>
    </location>
</feature>
<name>A0ABV5HL37_9VIBR</name>
<dbReference type="Gene3D" id="1.20.1290.10">
    <property type="entry name" value="AhpD-like"/>
    <property type="match status" value="1"/>
</dbReference>
<dbReference type="Pfam" id="PF02627">
    <property type="entry name" value="CMD"/>
    <property type="match status" value="2"/>
</dbReference>
<dbReference type="InterPro" id="IPR029032">
    <property type="entry name" value="AhpD-like"/>
</dbReference>
<protein>
    <submittedName>
        <fullName evidence="2">Carboxymuconolactone decarboxylase family protein</fullName>
    </submittedName>
</protein>
<evidence type="ECO:0000259" key="1">
    <source>
        <dbReference type="Pfam" id="PF02627"/>
    </source>
</evidence>
<dbReference type="InterPro" id="IPR052512">
    <property type="entry name" value="4CMD/NDH-1_regulator"/>
</dbReference>
<dbReference type="PANTHER" id="PTHR33570:SF9">
    <property type="entry name" value="BLL4600 PROTEIN"/>
    <property type="match status" value="1"/>
</dbReference>
<dbReference type="RefSeq" id="WP_390190388.1">
    <property type="nucleotide sequence ID" value="NZ_JBHMEP010000001.1"/>
</dbReference>
<comment type="caution">
    <text evidence="2">The sequence shown here is derived from an EMBL/GenBank/DDBJ whole genome shotgun (WGS) entry which is preliminary data.</text>
</comment>
<accession>A0ABV5HL37</accession>
<reference evidence="2 3" key="1">
    <citation type="submission" date="2024-09" db="EMBL/GenBank/DDBJ databases">
        <authorList>
            <person name="Sun Q."/>
            <person name="Mori K."/>
        </authorList>
    </citation>
    <scope>NUCLEOTIDE SEQUENCE [LARGE SCALE GENOMIC DNA]</scope>
    <source>
        <strain evidence="2 3">CECT 8064</strain>
    </source>
</reference>
<organism evidence="2 3">
    <name type="scientific">Vibrio olivae</name>
    <dbReference type="NCBI Taxonomy" id="1243002"/>
    <lineage>
        <taxon>Bacteria</taxon>
        <taxon>Pseudomonadati</taxon>
        <taxon>Pseudomonadota</taxon>
        <taxon>Gammaproteobacteria</taxon>
        <taxon>Vibrionales</taxon>
        <taxon>Vibrionaceae</taxon>
        <taxon>Vibrio</taxon>
    </lineage>
</organism>
<dbReference type="SUPFAM" id="SSF69118">
    <property type="entry name" value="AhpD-like"/>
    <property type="match status" value="1"/>
</dbReference>
<dbReference type="PANTHER" id="PTHR33570">
    <property type="entry name" value="4-CARBOXYMUCONOLACTONE DECARBOXYLASE FAMILY PROTEIN"/>
    <property type="match status" value="1"/>
</dbReference>
<dbReference type="Proteomes" id="UP001589645">
    <property type="component" value="Unassembled WGS sequence"/>
</dbReference>
<keyword evidence="3" id="KW-1185">Reference proteome</keyword>
<evidence type="ECO:0000313" key="3">
    <source>
        <dbReference type="Proteomes" id="UP001589645"/>
    </source>
</evidence>
<proteinExistence type="predicted"/>
<feature type="domain" description="Carboxymuconolactone decarboxylase-like" evidence="1">
    <location>
        <begin position="119"/>
        <end position="204"/>
    </location>
</feature>
<gene>
    <name evidence="2" type="ORF">ACFFUV_05735</name>
</gene>